<dbReference type="Proteomes" id="UP000007799">
    <property type="component" value="Unassembled WGS sequence"/>
</dbReference>
<dbReference type="KEGG" id="sre:PTSG_10972"/>
<feature type="compositionally biased region" description="Low complexity" evidence="1">
    <location>
        <begin position="134"/>
        <end position="144"/>
    </location>
</feature>
<feature type="compositionally biased region" description="Low complexity" evidence="1">
    <location>
        <begin position="43"/>
        <end position="66"/>
    </location>
</feature>
<feature type="compositionally biased region" description="Low complexity" evidence="1">
    <location>
        <begin position="117"/>
        <end position="127"/>
    </location>
</feature>
<proteinExistence type="predicted"/>
<evidence type="ECO:0000313" key="2">
    <source>
        <dbReference type="EMBL" id="EGD81029.1"/>
    </source>
</evidence>
<feature type="compositionally biased region" description="Basic and acidic residues" evidence="1">
    <location>
        <begin position="1014"/>
        <end position="1031"/>
    </location>
</feature>
<feature type="compositionally biased region" description="Polar residues" evidence="1">
    <location>
        <begin position="16"/>
        <end position="26"/>
    </location>
</feature>
<dbReference type="RefSeq" id="XP_004987899.1">
    <property type="nucleotide sequence ID" value="XM_004987842.1"/>
</dbReference>
<dbReference type="InterPro" id="IPR052270">
    <property type="entry name" value="CACF_protein"/>
</dbReference>
<feature type="compositionally biased region" description="Basic and acidic residues" evidence="1">
    <location>
        <begin position="1"/>
        <end position="10"/>
    </location>
</feature>
<dbReference type="PANTHER" id="PTHR22028:SF9">
    <property type="entry name" value="SFI1 SPINDLE BODY DOMAIN-CONTAINING PROTEIN"/>
    <property type="match status" value="1"/>
</dbReference>
<dbReference type="GeneID" id="16068427"/>
<dbReference type="GO" id="GO:0019902">
    <property type="term" value="F:phosphatase binding"/>
    <property type="evidence" value="ECO:0007669"/>
    <property type="project" value="TreeGrafter"/>
</dbReference>
<evidence type="ECO:0000256" key="1">
    <source>
        <dbReference type="SAM" id="MobiDB-lite"/>
    </source>
</evidence>
<dbReference type="EMBL" id="GL832994">
    <property type="protein sequence ID" value="EGD81029.1"/>
    <property type="molecule type" value="Genomic_DNA"/>
</dbReference>
<protein>
    <recommendedName>
        <fullName evidence="4">Sfi1 spindle body domain-containing protein</fullName>
    </recommendedName>
</protein>
<feature type="region of interest" description="Disordered" evidence="1">
    <location>
        <begin position="1"/>
        <end position="72"/>
    </location>
</feature>
<feature type="region of interest" description="Disordered" evidence="1">
    <location>
        <begin position="91"/>
        <end position="156"/>
    </location>
</feature>
<gene>
    <name evidence="2" type="ORF">PTSG_10972</name>
</gene>
<dbReference type="PANTHER" id="PTHR22028">
    <property type="entry name" value="SFI1 SPINDLE BODY DOMAIN-CONTAINING PROTEIN-RELATED"/>
    <property type="match status" value="1"/>
</dbReference>
<reference evidence="2" key="1">
    <citation type="submission" date="2009-08" db="EMBL/GenBank/DDBJ databases">
        <title>Annotation of Salpingoeca rosetta.</title>
        <authorList>
            <consortium name="The Broad Institute Genome Sequencing Platform"/>
            <person name="Russ C."/>
            <person name="Cuomo C."/>
            <person name="Burger G."/>
            <person name="Gray M.W."/>
            <person name="Holland P.W.H."/>
            <person name="King N."/>
            <person name="Lang F.B.F."/>
            <person name="Roger A.J."/>
            <person name="Ruiz-Trillo I."/>
            <person name="Young S.K."/>
            <person name="Zeng Q."/>
            <person name="Gargeya S."/>
            <person name="Alvarado L."/>
            <person name="Berlin A."/>
            <person name="Chapman S.B."/>
            <person name="Chen Z."/>
            <person name="Freedman E."/>
            <person name="Gellesch M."/>
            <person name="Goldberg J."/>
            <person name="Griggs A."/>
            <person name="Gujja S."/>
            <person name="Heilman E."/>
            <person name="Heiman D."/>
            <person name="Howarth C."/>
            <person name="Mehta T."/>
            <person name="Neiman D."/>
            <person name="Pearson M."/>
            <person name="Roberts A."/>
            <person name="Saif S."/>
            <person name="Shea T."/>
            <person name="Shenoy N."/>
            <person name="Sisk P."/>
            <person name="Stolte C."/>
            <person name="Sykes S."/>
            <person name="White J."/>
            <person name="Yandava C."/>
            <person name="Haas B."/>
            <person name="Nusbaum C."/>
            <person name="Birren B."/>
        </authorList>
    </citation>
    <scope>NUCLEOTIDE SEQUENCE [LARGE SCALE GENOMIC DNA]</scope>
    <source>
        <strain evidence="2">ATCC 50818</strain>
    </source>
</reference>
<feature type="region of interest" description="Disordered" evidence="1">
    <location>
        <begin position="988"/>
        <end position="1031"/>
    </location>
</feature>
<evidence type="ECO:0008006" key="4">
    <source>
        <dbReference type="Google" id="ProtNLM"/>
    </source>
</evidence>
<name>F2USC0_SALR5</name>
<organism evidence="3">
    <name type="scientific">Salpingoeca rosetta (strain ATCC 50818 / BSB-021)</name>
    <dbReference type="NCBI Taxonomy" id="946362"/>
    <lineage>
        <taxon>Eukaryota</taxon>
        <taxon>Choanoflagellata</taxon>
        <taxon>Craspedida</taxon>
        <taxon>Salpingoecidae</taxon>
        <taxon>Salpingoeca</taxon>
    </lineage>
</organism>
<feature type="compositionally biased region" description="Polar residues" evidence="1">
    <location>
        <begin position="91"/>
        <end position="114"/>
    </location>
</feature>
<keyword evidence="3" id="KW-1185">Reference proteome</keyword>
<dbReference type="OMA" id="AYSRECE"/>
<evidence type="ECO:0000313" key="3">
    <source>
        <dbReference type="Proteomes" id="UP000007799"/>
    </source>
</evidence>
<accession>F2USC0</accession>
<dbReference type="InParanoid" id="F2USC0"/>
<dbReference type="AlphaFoldDB" id="F2USC0"/>
<feature type="compositionally biased region" description="Basic and acidic residues" evidence="1">
    <location>
        <begin position="992"/>
        <end position="1003"/>
    </location>
</feature>
<sequence length="1209" mass="139031">MASHDRDGAGHRTGTAAVTDSSSQHRTAADDTAFPTSWESRIPQLSEPLQQQQQRQQQRPHQQPLQAEDDDEAAVDAAALLQLIRAKHNLGTTITTPDDPKNSSNATAARNQSAARPGTTKSPITSTPTPPTGTPTAAARKTSPSPSPSPMSPEAGSSLLSAAAHELRLSQETTEWRRGIRAQVFHRHMMLRRCWDRWLRLRPQRRQDLANYAVANSFRDALLMKQAFELWRQRQQLLRQRQADGHAANAFHRSMQMHAALRLWQRRLHLVAELRRLEQASHPHMDAVRARAALQRWWCTCAKKRLLAERAATLQPIAARLRAHQHLQRWRARLAAVRHLYSRLASYTFDRTVHCQRRHLHLWRAHAAHQQRVRAMSNTALQLHRRHVCRNTMSRWRTTLQLVQTDARMTADFHTRVRAPLLLLRTLHAMRVRAHHARQSREREHAAYAHRRHNLLSTALAAWRLAHDQQEAIAMQPRVITAIRHHQRSTLTRTWLAWHKALTTARRIAPLSAIADHHWRMKAVPTCLAHWRTLTKERRHARALDRASTAFRWRHVQSAALDRWRERARGRMKERELLPDADALLAGTVLVRAFRTWRSHWQQQRVRAAQVEVAACQHEGWLVWSAWRRWHGAWRQQLQLQHVYTCAAAAHERWAVAVAWRRWQGRFQHRQHIASVAVHVTRQQQQRLESRVWDRWRALTAHMRTQRLSTRRAMQQRHLQLQRRYLHLWRARCNAARQAAGHHNAAVMRTALRRMQSALAHTRAKQQALARACEQHTRARDWKRLASCLNAWRRGRVLQAHARAKWERSCAHDRQRLLRRSVDRRKIGLRVGRSGPSFASGGNAGYSNSAFTVYMERLALSMWAFRLQRKYFARLVQSYHCHRHHAALRQRVLEWRTAQLQRIGLQHIVQLADTRARAIDARVVAEGGRREQRRHHLMRWAVYRWRAFVGRARHRRAVWRQGRRHGATGENGSCARVWMWAGAGGRAGGSVLHEHSEGERDAGRVGTDGGGDGGGDRSDDGDGDGSGRWDEAVPMRLSPVLRRARMKKTAIARGMPGRGGNQVSTPPMPPLWPNALASHQQHLPMHGGLRATSTGAPGDVANTTAMKHDLTRNAVATLGVGACGTARGREQDVQTALVKMRQILQHGVDLRLEIASLQDLLDVEADCRDRGEIEAILRQKQGQLKRVLLLCTRWRQQQQLHVHNSVESE</sequence>